<dbReference type="InterPro" id="IPR001680">
    <property type="entry name" value="WD40_rpt"/>
</dbReference>
<sequence length="841" mass="92962">MENLSGTHLKKSIRLIMETPPEMPSTDGHTRDIVTERYVVESKKSAAHAPLACSTQHCAFPLDGSHLCVWSSKDPSHQLLTLQGHHKLITAVVFGNQIDPLLLCSASEDYIIMWNVAECREKTLKGLTPRGTILGSLLQTVLCLRFSLDDRAVAVCAGNKISVMDVEKQSVLVELKGHQGSVTAVEFCPWQAHTLISVSEDRSFKVWDFCVGSLIYSSSILTAYPLLNLLINEENQQLVTGSADGQLWIFSLMEGHHYHCVARVDVRRKRETFVTRRMMAEQCSLPGDHQCQNRHEVDKRGEAEATFPILDLAPCDLCLPDSQCGAFASECTKCLWIGSSTALFILNLASFELEAALHFKEFQSLSVQVAGSCAVMSEPMSAKAFCMLSSMFGSKIAVLEIDLAALLSAQQYPRAGRVLSVLASSCVLPTSPLYFGIIKEKFPKLANTKQHAVKSVMEDRPLVFHTKVRSSGYTSAPHMAMFSPKTNIKHDNKRSSKYKNNYKCKECSLENFLPRNLSRQVAVAQKPVAVSCLQFSGDGQQLACGLGNHLSLVFNASLSGAPAAFSGHDGAVSTICWSHDKRWLLSTGRDRTLRVWSVHRTELMLLLAPDAFPKPVTSAQFYYMDTFILLSSGPEFCLLKYHIDLCRDDIRRYKPKSRYKPIFRLPMTSGADITSLSAVNDFYSHIILTAGRDRAVEVFDLNAGCSAAVLAEVHSRPVHRICQNKGSSFVAQHSLAYNLFLTAAVGDGIRLWDLRNLRCVRCFEGHPNRSYPCGVAFSPCGRLMACGAEDRHAYVYEMGSSSFLHRLAGHTDTITEVAFNPAAPQLVTATLDGKLQLFVAE</sequence>
<keyword evidence="5" id="KW-1185">Reference proteome</keyword>
<dbReference type="SUPFAM" id="SSF50978">
    <property type="entry name" value="WD40 repeat-like"/>
    <property type="match status" value="1"/>
</dbReference>
<keyword evidence="2" id="KW-0677">Repeat</keyword>
<evidence type="ECO:0000256" key="1">
    <source>
        <dbReference type="ARBA" id="ARBA00022574"/>
    </source>
</evidence>
<proteinExistence type="predicted"/>
<dbReference type="PROSITE" id="PS50294">
    <property type="entry name" value="WD_REPEATS_REGION"/>
    <property type="match status" value="3"/>
</dbReference>
<evidence type="ECO:0000313" key="6">
    <source>
        <dbReference type="RefSeq" id="XP_021042140.1"/>
    </source>
</evidence>
<dbReference type="SUPFAM" id="SSF50998">
    <property type="entry name" value="Quinoprotein alcohol dehydrogenase-like"/>
    <property type="match status" value="1"/>
</dbReference>
<evidence type="ECO:0000313" key="7">
    <source>
        <dbReference type="RefSeq" id="XP_021042141.1"/>
    </source>
</evidence>
<dbReference type="Gene3D" id="2.130.10.10">
    <property type="entry name" value="YVTN repeat-like/Quinoprotein amine dehydrogenase"/>
    <property type="match status" value="3"/>
</dbReference>
<dbReference type="InterPro" id="IPR011047">
    <property type="entry name" value="Quinoprotein_ADH-like_sf"/>
</dbReference>
<dbReference type="AlphaFoldDB" id="A0A6P5RD49"/>
<reference evidence="6 7" key="1">
    <citation type="submission" date="2025-04" db="UniProtKB">
        <authorList>
            <consortium name="RefSeq"/>
        </authorList>
    </citation>
    <scope>IDENTIFICATION</scope>
</reference>
<dbReference type="RefSeq" id="XP_021042140.1">
    <property type="nucleotide sequence ID" value="XM_021186481.2"/>
</dbReference>
<dbReference type="PROSITE" id="PS50082">
    <property type="entry name" value="WD_REPEATS_2"/>
    <property type="match status" value="3"/>
</dbReference>
<name>A0A6P5RD49_MUSCR</name>
<dbReference type="FunFam" id="2.130.10.10:FF:001315">
    <property type="entry name" value="WD repeat domain 27"/>
    <property type="match status" value="1"/>
</dbReference>
<dbReference type="RefSeq" id="XP_021042141.1">
    <property type="nucleotide sequence ID" value="XM_021186482.2"/>
</dbReference>
<protein>
    <recommendedName>
        <fullName evidence="3">WD repeat-containing protein 27</fullName>
    </recommendedName>
</protein>
<dbReference type="PANTHER" id="PTHR44525">
    <property type="entry name" value="WD REPEAT-CONTAINING PROTEIN 27"/>
    <property type="match status" value="1"/>
</dbReference>
<evidence type="ECO:0000256" key="4">
    <source>
        <dbReference type="PROSITE-ProRule" id="PRU00221"/>
    </source>
</evidence>
<dbReference type="Proteomes" id="UP000515126">
    <property type="component" value="Chromosome 17"/>
</dbReference>
<accession>A0A6P5RD49</accession>
<evidence type="ECO:0000256" key="2">
    <source>
        <dbReference type="ARBA" id="ARBA00022737"/>
    </source>
</evidence>
<dbReference type="InterPro" id="IPR015943">
    <property type="entry name" value="WD40/YVTN_repeat-like_dom_sf"/>
</dbReference>
<feature type="repeat" description="WD" evidence="4">
    <location>
        <begin position="175"/>
        <end position="217"/>
    </location>
</feature>
<keyword evidence="1 4" id="KW-0853">WD repeat</keyword>
<dbReference type="CTD" id="253769"/>
<evidence type="ECO:0000256" key="3">
    <source>
        <dbReference type="ARBA" id="ARBA00070600"/>
    </source>
</evidence>
<dbReference type="Pfam" id="PF00400">
    <property type="entry name" value="WD40"/>
    <property type="match status" value="4"/>
</dbReference>
<dbReference type="KEGG" id="mcal:110312678"/>
<feature type="repeat" description="WD" evidence="4">
    <location>
        <begin position="565"/>
        <end position="606"/>
    </location>
</feature>
<dbReference type="FunFam" id="2.130.10.10:FF:003177">
    <property type="entry name" value="WD repeat domain 27"/>
    <property type="match status" value="1"/>
</dbReference>
<organism evidence="5 6">
    <name type="scientific">Mus caroli</name>
    <name type="common">Ryukyu mouse</name>
    <name type="synonym">Ricefield mouse</name>
    <dbReference type="NCBI Taxonomy" id="10089"/>
    <lineage>
        <taxon>Eukaryota</taxon>
        <taxon>Metazoa</taxon>
        <taxon>Chordata</taxon>
        <taxon>Craniata</taxon>
        <taxon>Vertebrata</taxon>
        <taxon>Euteleostomi</taxon>
        <taxon>Mammalia</taxon>
        <taxon>Eutheria</taxon>
        <taxon>Euarchontoglires</taxon>
        <taxon>Glires</taxon>
        <taxon>Rodentia</taxon>
        <taxon>Myomorpha</taxon>
        <taxon>Muroidea</taxon>
        <taxon>Muridae</taxon>
        <taxon>Murinae</taxon>
        <taxon>Mus</taxon>
        <taxon>Mus</taxon>
    </lineage>
</organism>
<dbReference type="GeneID" id="110312678"/>
<evidence type="ECO:0000313" key="5">
    <source>
        <dbReference type="Proteomes" id="UP000515126"/>
    </source>
</evidence>
<dbReference type="PANTHER" id="PTHR44525:SF1">
    <property type="entry name" value="WD REPEAT-CONTAINING PROTEIN 27"/>
    <property type="match status" value="1"/>
</dbReference>
<dbReference type="InterPro" id="IPR036322">
    <property type="entry name" value="WD40_repeat_dom_sf"/>
</dbReference>
<feature type="repeat" description="WD" evidence="4">
    <location>
        <begin position="807"/>
        <end position="841"/>
    </location>
</feature>
<dbReference type="SMART" id="SM00320">
    <property type="entry name" value="WD40"/>
    <property type="match status" value="10"/>
</dbReference>
<dbReference type="InterPro" id="IPR042411">
    <property type="entry name" value="WDR27"/>
</dbReference>
<gene>
    <name evidence="6 7" type="primary">Wdr27</name>
</gene>